<dbReference type="InterPro" id="IPR023214">
    <property type="entry name" value="HAD_sf"/>
</dbReference>
<dbReference type="AlphaFoldDB" id="A0A9P0JFV7"/>
<dbReference type="Gene3D" id="3.40.50.1000">
    <property type="entry name" value="HAD superfamily/HAD-like"/>
    <property type="match status" value="1"/>
</dbReference>
<dbReference type="Gene3D" id="2.60.200.20">
    <property type="match status" value="1"/>
</dbReference>
<keyword evidence="4" id="KW-0234">DNA repair</keyword>
<name>A0A9P0JFV7_APHGO</name>
<evidence type="ECO:0000256" key="4">
    <source>
        <dbReference type="ARBA" id="ARBA00023204"/>
    </source>
</evidence>
<comment type="subcellular location">
    <subcellularLocation>
        <location evidence="1">Nucleus</location>
    </subcellularLocation>
</comment>
<dbReference type="InterPro" id="IPR027417">
    <property type="entry name" value="P-loop_NTPase"/>
</dbReference>
<evidence type="ECO:0000256" key="2">
    <source>
        <dbReference type="ARBA" id="ARBA00022763"/>
    </source>
</evidence>
<dbReference type="GO" id="GO:0003690">
    <property type="term" value="F:double-stranded DNA binding"/>
    <property type="evidence" value="ECO:0007669"/>
    <property type="project" value="TreeGrafter"/>
</dbReference>
<accession>A0A9P0JFV7</accession>
<dbReference type="GO" id="GO:0006281">
    <property type="term" value="P:DNA repair"/>
    <property type="evidence" value="ECO:0007669"/>
    <property type="project" value="UniProtKB-KW"/>
</dbReference>
<dbReference type="SUPFAM" id="SSF56784">
    <property type="entry name" value="HAD-like"/>
    <property type="match status" value="1"/>
</dbReference>
<dbReference type="GO" id="GO:0046403">
    <property type="term" value="F:polynucleotide 3'-phosphatase activity"/>
    <property type="evidence" value="ECO:0007669"/>
    <property type="project" value="InterPro"/>
</dbReference>
<protein>
    <recommendedName>
        <fullName evidence="6">PNK FHA domain-containing protein</fullName>
    </recommendedName>
</protein>
<dbReference type="InterPro" id="IPR006551">
    <property type="entry name" value="Polynucleotide_phosphatase"/>
</dbReference>
<proteinExistence type="predicted"/>
<dbReference type="FunFam" id="3.40.50.300:FF:000737">
    <property type="entry name" value="Bifunctional polynucleotide phosphatase/kinase"/>
    <property type="match status" value="1"/>
</dbReference>
<dbReference type="SUPFAM" id="SSF49879">
    <property type="entry name" value="SMAD/FHA domain"/>
    <property type="match status" value="1"/>
</dbReference>
<dbReference type="InterPro" id="IPR006550">
    <property type="entry name" value="PNKP"/>
</dbReference>
<keyword evidence="5" id="KW-0539">Nucleus</keyword>
<dbReference type="InterPro" id="IPR013954">
    <property type="entry name" value="PNK3P"/>
</dbReference>
<dbReference type="InterPro" id="IPR041388">
    <property type="entry name" value="FHA_2"/>
</dbReference>
<dbReference type="Gene3D" id="3.40.50.300">
    <property type="entry name" value="P-loop containing nucleotide triphosphate hydrolases"/>
    <property type="match status" value="1"/>
</dbReference>
<organism evidence="7 8">
    <name type="scientific">Aphis gossypii</name>
    <name type="common">Cotton aphid</name>
    <dbReference type="NCBI Taxonomy" id="80765"/>
    <lineage>
        <taxon>Eukaryota</taxon>
        <taxon>Metazoa</taxon>
        <taxon>Ecdysozoa</taxon>
        <taxon>Arthropoda</taxon>
        <taxon>Hexapoda</taxon>
        <taxon>Insecta</taxon>
        <taxon>Pterygota</taxon>
        <taxon>Neoptera</taxon>
        <taxon>Paraneoptera</taxon>
        <taxon>Hemiptera</taxon>
        <taxon>Sternorrhyncha</taxon>
        <taxon>Aphidomorpha</taxon>
        <taxon>Aphidoidea</taxon>
        <taxon>Aphididae</taxon>
        <taxon>Aphidini</taxon>
        <taxon>Aphis</taxon>
        <taxon>Aphis</taxon>
    </lineage>
</organism>
<feature type="domain" description="PNK FHA" evidence="6">
    <location>
        <begin position="15"/>
        <end position="83"/>
    </location>
</feature>
<dbReference type="NCBIfam" id="TIGR01662">
    <property type="entry name" value="HAD-SF-IIIA"/>
    <property type="match status" value="1"/>
</dbReference>
<dbReference type="PANTHER" id="PTHR12083">
    <property type="entry name" value="BIFUNCTIONAL POLYNUCLEOTIDE PHOSPHATASE/KINASE"/>
    <property type="match status" value="1"/>
</dbReference>
<evidence type="ECO:0000313" key="7">
    <source>
        <dbReference type="EMBL" id="CAH1736186.1"/>
    </source>
</evidence>
<keyword evidence="2" id="KW-0227">DNA damage</keyword>
<dbReference type="NCBIfam" id="TIGR01663">
    <property type="entry name" value="PNK-3'Pase"/>
    <property type="match status" value="1"/>
</dbReference>
<dbReference type="Proteomes" id="UP001154329">
    <property type="component" value="Chromosome 4"/>
</dbReference>
<keyword evidence="8" id="KW-1185">Reference proteome</keyword>
<dbReference type="Pfam" id="PF17913">
    <property type="entry name" value="FHA_2"/>
    <property type="match status" value="1"/>
</dbReference>
<dbReference type="OrthoDB" id="19045at2759"/>
<gene>
    <name evidence="7" type="ORF">APHIGO_LOCUS9978</name>
</gene>
<sequence>MSELSVKTNDNVTLCVLVSDENPELKFILLDNEPLILGRTQQTGIIDQRMSKNQMKFVADYSTARVLVEQLGGNKSAVNNESMIKGEKRLLNHGDKVALLFNSNYTYHLDFVTPPTYGVDSNKRTTNCLDKEILHKKPRSSSTPKWDCINDSLMVYNNPNIVHKDKVAAFDLDGTLIVTRSGKVFPIDENDWNIYNPEVITSINKLSDDGYKIVIFTNQGSISKLKVNFHTFKIKIENILKVLKVPVQVFVAIEKDIYRKPAPGMWNILISDYNGGISVNMDESFFCGDAAGRPARFSSDGKPIKKDHSCCDRLFAMNIGIKFYTPEEYFLKAPTEELYALPEFNPNDIMDNVLYTDLTPQVLFSPNKEMIIMVGCPGSGKSYFASNNLFFHDHMKIISRDTLGSWQKCVAMTKKYLSGSSRSIIIDNTNPDIESRKRFIDIAKSFKIPCRVFLMNVSKDHGKHNNKFRELTDKKHQKVSDAAINFYFSKFQEPTKSEGIDEIVKINFVPNFKDPDHKKLYKMFLL</sequence>
<dbReference type="SUPFAM" id="SSF52540">
    <property type="entry name" value="P-loop containing nucleoside triphosphate hydrolases"/>
    <property type="match status" value="1"/>
</dbReference>
<keyword evidence="3" id="KW-0378">Hydrolase</keyword>
<dbReference type="InterPro" id="IPR008984">
    <property type="entry name" value="SMAD_FHA_dom_sf"/>
</dbReference>
<dbReference type="GO" id="GO:0046404">
    <property type="term" value="F:ATP-dependent polydeoxyribonucleotide 5'-hydroxyl-kinase activity"/>
    <property type="evidence" value="ECO:0007669"/>
    <property type="project" value="InterPro"/>
</dbReference>
<evidence type="ECO:0000256" key="3">
    <source>
        <dbReference type="ARBA" id="ARBA00022801"/>
    </source>
</evidence>
<reference evidence="7" key="1">
    <citation type="submission" date="2022-02" db="EMBL/GenBank/DDBJ databases">
        <authorList>
            <person name="King R."/>
        </authorList>
    </citation>
    <scope>NUCLEOTIDE SEQUENCE</scope>
</reference>
<evidence type="ECO:0000256" key="1">
    <source>
        <dbReference type="ARBA" id="ARBA00004123"/>
    </source>
</evidence>
<dbReference type="Pfam" id="PF08645">
    <property type="entry name" value="PNK3P"/>
    <property type="match status" value="1"/>
</dbReference>
<dbReference type="CDD" id="cd01625">
    <property type="entry name" value="HAD_PNP"/>
    <property type="match status" value="1"/>
</dbReference>
<evidence type="ECO:0000259" key="6">
    <source>
        <dbReference type="Pfam" id="PF17913"/>
    </source>
</evidence>
<dbReference type="InterPro" id="IPR036412">
    <property type="entry name" value="HAD-like_sf"/>
</dbReference>
<dbReference type="GO" id="GO:0005634">
    <property type="term" value="C:nucleus"/>
    <property type="evidence" value="ECO:0007669"/>
    <property type="project" value="UniProtKB-SubCell"/>
</dbReference>
<evidence type="ECO:0000256" key="5">
    <source>
        <dbReference type="ARBA" id="ARBA00023242"/>
    </source>
</evidence>
<reference evidence="7" key="2">
    <citation type="submission" date="2022-10" db="EMBL/GenBank/DDBJ databases">
        <authorList>
            <consortium name="ENA_rothamsted_submissions"/>
            <consortium name="culmorum"/>
            <person name="King R."/>
        </authorList>
    </citation>
    <scope>NUCLEOTIDE SEQUENCE</scope>
</reference>
<dbReference type="NCBIfam" id="TIGR01664">
    <property type="entry name" value="DNA-3'-Pase"/>
    <property type="match status" value="1"/>
</dbReference>
<evidence type="ECO:0000313" key="8">
    <source>
        <dbReference type="Proteomes" id="UP001154329"/>
    </source>
</evidence>
<dbReference type="PANTHER" id="PTHR12083:SF9">
    <property type="entry name" value="BIFUNCTIONAL POLYNUCLEOTIDE PHOSPHATASE_KINASE"/>
    <property type="match status" value="1"/>
</dbReference>
<dbReference type="Pfam" id="PF13671">
    <property type="entry name" value="AAA_33"/>
    <property type="match status" value="1"/>
</dbReference>
<dbReference type="EMBL" id="OU899037">
    <property type="protein sequence ID" value="CAH1736186.1"/>
    <property type="molecule type" value="Genomic_DNA"/>
</dbReference>
<dbReference type="FunFam" id="3.40.50.1000:FF:000078">
    <property type="entry name" value="Bifunctional polynucleotide phosphatase/kinase"/>
    <property type="match status" value="1"/>
</dbReference>
<dbReference type="InterPro" id="IPR006549">
    <property type="entry name" value="HAD-SF_hydro_IIIA"/>
</dbReference>